<organism evidence="2 3">
    <name type="scientific">Thalassospira mesophila</name>
    <dbReference type="NCBI Taxonomy" id="1293891"/>
    <lineage>
        <taxon>Bacteria</taxon>
        <taxon>Pseudomonadati</taxon>
        <taxon>Pseudomonadota</taxon>
        <taxon>Alphaproteobacteria</taxon>
        <taxon>Rhodospirillales</taxon>
        <taxon>Thalassospiraceae</taxon>
        <taxon>Thalassospira</taxon>
    </lineage>
</organism>
<protein>
    <recommendedName>
        <fullName evidence="4">VanZ-like domain-containing protein</fullName>
    </recommendedName>
</protein>
<feature type="transmembrane region" description="Helical" evidence="1">
    <location>
        <begin position="121"/>
        <end position="138"/>
    </location>
</feature>
<feature type="transmembrane region" description="Helical" evidence="1">
    <location>
        <begin position="145"/>
        <end position="161"/>
    </location>
</feature>
<dbReference type="EMBL" id="JFKA01000001">
    <property type="protein sequence ID" value="OSQ40499.1"/>
    <property type="molecule type" value="Genomic_DNA"/>
</dbReference>
<sequence>MTVEATSGLMYCYFSLKTALPRNNPGIRYRVSPKYGAFMPEQTAQTSRDVQNGTGMEMDDTAFSPPHHNTSTQQSAGFMTTLKAWLYRYRVLLLLLWVLGLVAIGYAGVERRFAVTDRHNLDKVVHVSVFAAMAFWPIMVCGRRLISVFFVIIVALGAPGLELMQAHFGNGRIASLADMSASLSGVAVGVIIAICLRRA</sequence>
<keyword evidence="1" id="KW-0472">Membrane</keyword>
<dbReference type="AlphaFoldDB" id="A0A1Y2L6N2"/>
<comment type="caution">
    <text evidence="2">The sequence shown here is derived from an EMBL/GenBank/DDBJ whole genome shotgun (WGS) entry which is preliminary data.</text>
</comment>
<gene>
    <name evidence="2" type="ORF">TMES_01580</name>
</gene>
<evidence type="ECO:0008006" key="4">
    <source>
        <dbReference type="Google" id="ProtNLM"/>
    </source>
</evidence>
<keyword evidence="1" id="KW-0812">Transmembrane</keyword>
<name>A0A1Y2L6N2_9PROT</name>
<dbReference type="OrthoDB" id="7359509at2"/>
<evidence type="ECO:0000313" key="2">
    <source>
        <dbReference type="EMBL" id="OSQ40499.1"/>
    </source>
</evidence>
<evidence type="ECO:0000256" key="1">
    <source>
        <dbReference type="SAM" id="Phobius"/>
    </source>
</evidence>
<dbReference type="RefSeq" id="WP_085578781.1">
    <property type="nucleotide sequence ID" value="NZ_JFKA01000001.1"/>
</dbReference>
<proteinExistence type="predicted"/>
<accession>A0A1Y2L6N2</accession>
<reference evidence="2 3" key="1">
    <citation type="submission" date="2014-03" db="EMBL/GenBank/DDBJ databases">
        <title>The draft genome sequence of Thalassospira mesophila JCM 18969.</title>
        <authorList>
            <person name="Lai Q."/>
            <person name="Shao Z."/>
        </authorList>
    </citation>
    <scope>NUCLEOTIDE SEQUENCE [LARGE SCALE GENOMIC DNA]</scope>
    <source>
        <strain evidence="2 3">JCM 18969</strain>
    </source>
</reference>
<feature type="transmembrane region" description="Helical" evidence="1">
    <location>
        <begin position="89"/>
        <end position="109"/>
    </location>
</feature>
<keyword evidence="1" id="KW-1133">Transmembrane helix</keyword>
<dbReference type="Proteomes" id="UP000193391">
    <property type="component" value="Unassembled WGS sequence"/>
</dbReference>
<evidence type="ECO:0000313" key="3">
    <source>
        <dbReference type="Proteomes" id="UP000193391"/>
    </source>
</evidence>
<feature type="transmembrane region" description="Helical" evidence="1">
    <location>
        <begin position="173"/>
        <end position="196"/>
    </location>
</feature>
<keyword evidence="3" id="KW-1185">Reference proteome</keyword>